<keyword evidence="2" id="KW-1185">Reference proteome</keyword>
<sequence>MDKKTFEESLIRLCPESGREAVKHWFSFAEECIEMGQSPDFALVSDKDAAIGKWLDAIYKGICRVRQEYGEKPAELICGLAVKHCLYPWEMMEAAKFLKNGGDIDGVVLQSVEGLLDECDAGREAPVPEERAGTEKEVGDMWMLKFYKAYAKNKRLKRMLAYRSRMQ</sequence>
<comment type="caution">
    <text evidence="1">The sequence shown here is derived from an EMBL/GenBank/DDBJ whole genome shotgun (WGS) entry which is preliminary data.</text>
</comment>
<evidence type="ECO:0000313" key="1">
    <source>
        <dbReference type="EMBL" id="TGY85887.1"/>
    </source>
</evidence>
<dbReference type="EMBL" id="SRYA01000167">
    <property type="protein sequence ID" value="TGY85887.1"/>
    <property type="molecule type" value="Genomic_DNA"/>
</dbReference>
<reference evidence="1" key="1">
    <citation type="submission" date="2019-04" db="EMBL/GenBank/DDBJ databases">
        <title>Microbes associate with the intestines of laboratory mice.</title>
        <authorList>
            <person name="Navarre W."/>
            <person name="Wong E."/>
            <person name="Huang K."/>
            <person name="Tropini C."/>
            <person name="Ng K."/>
            <person name="Yu B."/>
        </authorList>
    </citation>
    <scope>NUCLEOTIDE SEQUENCE</scope>
    <source>
        <strain evidence="1">NM01_1-7b</strain>
    </source>
</reference>
<gene>
    <name evidence="1" type="ORF">E5329_28600</name>
</gene>
<evidence type="ECO:0000313" key="2">
    <source>
        <dbReference type="Proteomes" id="UP000304953"/>
    </source>
</evidence>
<name>A0AC61RLJ9_9FIRM</name>
<organism evidence="1 2">
    <name type="scientific">Petralouisia muris</name>
    <dbReference type="NCBI Taxonomy" id="3032872"/>
    <lineage>
        <taxon>Bacteria</taxon>
        <taxon>Bacillati</taxon>
        <taxon>Bacillota</taxon>
        <taxon>Clostridia</taxon>
        <taxon>Lachnospirales</taxon>
        <taxon>Lachnospiraceae</taxon>
        <taxon>Petralouisia</taxon>
    </lineage>
</organism>
<proteinExistence type="predicted"/>
<dbReference type="Proteomes" id="UP000304953">
    <property type="component" value="Unassembled WGS sequence"/>
</dbReference>
<accession>A0AC61RLJ9</accession>
<protein>
    <submittedName>
        <fullName evidence="1">Uncharacterized protein</fullName>
    </submittedName>
</protein>